<reference evidence="1" key="2">
    <citation type="submission" date="2023-06" db="EMBL/GenBank/DDBJ databases">
        <authorList>
            <consortium name="Lawrence Berkeley National Laboratory"/>
            <person name="Haridas S."/>
            <person name="Hensen N."/>
            <person name="Bonometti L."/>
            <person name="Westerberg I."/>
            <person name="Brannstrom I.O."/>
            <person name="Guillou S."/>
            <person name="Cros-Aarteil S."/>
            <person name="Calhoun S."/>
            <person name="Kuo A."/>
            <person name="Mondo S."/>
            <person name="Pangilinan J."/>
            <person name="Riley R."/>
            <person name="Labutti K."/>
            <person name="Andreopoulos B."/>
            <person name="Lipzen A."/>
            <person name="Chen C."/>
            <person name="Yanf M."/>
            <person name="Daum C."/>
            <person name="Ng V."/>
            <person name="Clum A."/>
            <person name="Steindorff A."/>
            <person name="Ohm R."/>
            <person name="Martin F."/>
            <person name="Silar P."/>
            <person name="Natvig D."/>
            <person name="Lalanne C."/>
            <person name="Gautier V."/>
            <person name="Ament-Velasquez S.L."/>
            <person name="Kruys A."/>
            <person name="Hutchinson M.I."/>
            <person name="Powell A.J."/>
            <person name="Barry K."/>
            <person name="Miller A.N."/>
            <person name="Grigoriev I.V."/>
            <person name="Debuchy R."/>
            <person name="Gladieux P."/>
            <person name="Thoren M.H."/>
            <person name="Johannesson H."/>
        </authorList>
    </citation>
    <scope>NUCLEOTIDE SEQUENCE</scope>
    <source>
        <strain evidence="1">CBS 958.72</strain>
    </source>
</reference>
<sequence>MNGELLESQSSKVGKISTLIPFRSSPVGPRILVTPPIAMLGDLNVSLREINNRELNNRHLQFNPFLKCVASAILVRIDQHLARGCRGDAQYGPCRATETRGALGGVPPPEIASSSIIVCCWRDVSGQFHVYKAQQTRSTNSPVPSGSFFFNSRRSAAELRRAAGFQFDCTYLPVLCCPSCQAAPNSRSTGQQIASGLCET</sequence>
<dbReference type="Proteomes" id="UP001287356">
    <property type="component" value="Unassembled WGS sequence"/>
</dbReference>
<gene>
    <name evidence="1" type="ORF">B0T24DRAFT_389221</name>
</gene>
<evidence type="ECO:0000313" key="2">
    <source>
        <dbReference type="Proteomes" id="UP001287356"/>
    </source>
</evidence>
<reference evidence="1" key="1">
    <citation type="journal article" date="2023" name="Mol. Phylogenet. Evol.">
        <title>Genome-scale phylogeny and comparative genomics of the fungal order Sordariales.</title>
        <authorList>
            <person name="Hensen N."/>
            <person name="Bonometti L."/>
            <person name="Westerberg I."/>
            <person name="Brannstrom I.O."/>
            <person name="Guillou S."/>
            <person name="Cros-Aarteil S."/>
            <person name="Calhoun S."/>
            <person name="Haridas S."/>
            <person name="Kuo A."/>
            <person name="Mondo S."/>
            <person name="Pangilinan J."/>
            <person name="Riley R."/>
            <person name="LaButti K."/>
            <person name="Andreopoulos B."/>
            <person name="Lipzen A."/>
            <person name="Chen C."/>
            <person name="Yan M."/>
            <person name="Daum C."/>
            <person name="Ng V."/>
            <person name="Clum A."/>
            <person name="Steindorff A."/>
            <person name="Ohm R.A."/>
            <person name="Martin F."/>
            <person name="Silar P."/>
            <person name="Natvig D.O."/>
            <person name="Lalanne C."/>
            <person name="Gautier V."/>
            <person name="Ament-Velasquez S.L."/>
            <person name="Kruys A."/>
            <person name="Hutchinson M.I."/>
            <person name="Powell A.J."/>
            <person name="Barry K."/>
            <person name="Miller A.N."/>
            <person name="Grigoriev I.V."/>
            <person name="Debuchy R."/>
            <person name="Gladieux P."/>
            <person name="Hiltunen Thoren M."/>
            <person name="Johannesson H."/>
        </authorList>
    </citation>
    <scope>NUCLEOTIDE SEQUENCE</scope>
    <source>
        <strain evidence="1">CBS 958.72</strain>
    </source>
</reference>
<proteinExistence type="predicted"/>
<organism evidence="1 2">
    <name type="scientific">Lasiosphaeria ovina</name>
    <dbReference type="NCBI Taxonomy" id="92902"/>
    <lineage>
        <taxon>Eukaryota</taxon>
        <taxon>Fungi</taxon>
        <taxon>Dikarya</taxon>
        <taxon>Ascomycota</taxon>
        <taxon>Pezizomycotina</taxon>
        <taxon>Sordariomycetes</taxon>
        <taxon>Sordariomycetidae</taxon>
        <taxon>Sordariales</taxon>
        <taxon>Lasiosphaeriaceae</taxon>
        <taxon>Lasiosphaeria</taxon>
    </lineage>
</organism>
<dbReference type="EMBL" id="JAULSN010000007">
    <property type="protein sequence ID" value="KAK3367359.1"/>
    <property type="molecule type" value="Genomic_DNA"/>
</dbReference>
<name>A0AAE0JZQ6_9PEZI</name>
<dbReference type="AlphaFoldDB" id="A0AAE0JZQ6"/>
<keyword evidence="2" id="KW-1185">Reference proteome</keyword>
<evidence type="ECO:0000313" key="1">
    <source>
        <dbReference type="EMBL" id="KAK3367359.1"/>
    </source>
</evidence>
<accession>A0AAE0JZQ6</accession>
<protein>
    <submittedName>
        <fullName evidence="1">Uncharacterized protein</fullName>
    </submittedName>
</protein>
<comment type="caution">
    <text evidence="1">The sequence shown here is derived from an EMBL/GenBank/DDBJ whole genome shotgun (WGS) entry which is preliminary data.</text>
</comment>